<comment type="caution">
    <text evidence="1">The sequence shown here is derived from an EMBL/GenBank/DDBJ whole genome shotgun (WGS) entry which is preliminary data.</text>
</comment>
<name>A0ABS1NQ13_9ACTN</name>
<organism evidence="1 2">
    <name type="scientific">Streptomyces coffeae</name>
    <dbReference type="NCBI Taxonomy" id="621382"/>
    <lineage>
        <taxon>Bacteria</taxon>
        <taxon>Bacillati</taxon>
        <taxon>Actinomycetota</taxon>
        <taxon>Actinomycetes</taxon>
        <taxon>Kitasatosporales</taxon>
        <taxon>Streptomycetaceae</taxon>
        <taxon>Streptomyces</taxon>
    </lineage>
</organism>
<evidence type="ECO:0008006" key="3">
    <source>
        <dbReference type="Google" id="ProtNLM"/>
    </source>
</evidence>
<dbReference type="EMBL" id="JAERRF010000040">
    <property type="protein sequence ID" value="MBL1102181.1"/>
    <property type="molecule type" value="Genomic_DNA"/>
</dbReference>
<sequence>MPLSDISAPGHGTVLMDDRALDEFLVAAVGQYQLITPEAPLPCFALLVGTSGETAHHVRRVTFGRNARTTDPAARSEFAESIIPRFGPAYENESRGWWIDSRDLLTATRAAEAEGLEILGSIHMHPDWHRIGPQAERGLTLSEYPTPMDQHVFGHTGWPVNLICYLERRGGAVYHALAAWAPTVRPEGGCVEVPLRIRTAAMTSAGA</sequence>
<dbReference type="SUPFAM" id="SSF102712">
    <property type="entry name" value="JAB1/MPN domain"/>
    <property type="match status" value="1"/>
</dbReference>
<dbReference type="Proteomes" id="UP000634229">
    <property type="component" value="Unassembled WGS sequence"/>
</dbReference>
<evidence type="ECO:0000313" key="1">
    <source>
        <dbReference type="EMBL" id="MBL1102181.1"/>
    </source>
</evidence>
<protein>
    <recommendedName>
        <fullName evidence="3">JAB domain-containing protein</fullName>
    </recommendedName>
</protein>
<evidence type="ECO:0000313" key="2">
    <source>
        <dbReference type="Proteomes" id="UP000634229"/>
    </source>
</evidence>
<proteinExistence type="predicted"/>
<dbReference type="Gene3D" id="3.40.140.10">
    <property type="entry name" value="Cytidine Deaminase, domain 2"/>
    <property type="match status" value="1"/>
</dbReference>
<accession>A0ABS1NQ13</accession>
<keyword evidence="2" id="KW-1185">Reference proteome</keyword>
<gene>
    <name evidence="1" type="ORF">JK363_37315</name>
</gene>
<reference evidence="1 2" key="1">
    <citation type="submission" date="2021-01" db="EMBL/GenBank/DDBJ databases">
        <title>WGS of actinomycetes isolated from Thailand.</title>
        <authorList>
            <person name="Thawai C."/>
        </authorList>
    </citation>
    <scope>NUCLEOTIDE SEQUENCE [LARGE SCALE GENOMIC DNA]</scope>
    <source>
        <strain evidence="1 2">CA1R205</strain>
    </source>
</reference>